<evidence type="ECO:0000313" key="2">
    <source>
        <dbReference type="Proteomes" id="UP000598996"/>
    </source>
</evidence>
<protein>
    <submittedName>
        <fullName evidence="1">SUKH-3 domain-containing protein</fullName>
    </submittedName>
</protein>
<reference evidence="1 2" key="1">
    <citation type="submission" date="2021-01" db="EMBL/GenBank/DDBJ databases">
        <title>Actinoplanes sp. nov. LDG1-01 isolated from lichen.</title>
        <authorList>
            <person name="Saeng-In P."/>
            <person name="Phongsopitanun W."/>
            <person name="Kanchanasin P."/>
            <person name="Yuki M."/>
            <person name="Kudo T."/>
            <person name="Ohkuma M."/>
            <person name="Tanasupawat S."/>
        </authorList>
    </citation>
    <scope>NUCLEOTIDE SEQUENCE [LARGE SCALE GENOMIC DNA]</scope>
    <source>
        <strain evidence="1 2">LDG1-01</strain>
    </source>
</reference>
<keyword evidence="2" id="KW-1185">Reference proteome</keyword>
<organism evidence="1 2">
    <name type="scientific">Paractinoplanes lichenicola</name>
    <dbReference type="NCBI Taxonomy" id="2802976"/>
    <lineage>
        <taxon>Bacteria</taxon>
        <taxon>Bacillati</taxon>
        <taxon>Actinomycetota</taxon>
        <taxon>Actinomycetes</taxon>
        <taxon>Micromonosporales</taxon>
        <taxon>Micromonosporaceae</taxon>
        <taxon>Paractinoplanes</taxon>
    </lineage>
</organism>
<dbReference type="Pfam" id="PF14431">
    <property type="entry name" value="YwqJ-deaminase"/>
    <property type="match status" value="1"/>
</dbReference>
<gene>
    <name evidence="1" type="ORF">JKJ07_44835</name>
</gene>
<dbReference type="EMBL" id="JAENHO010000019">
    <property type="protein sequence ID" value="MBL7261433.1"/>
    <property type="molecule type" value="Genomic_DNA"/>
</dbReference>
<sequence length="398" mass="42988">MITREEAEAVAARWASNESEQRGYGCEPMLAEFDLGYVIWTRQPSTVLSVPGDVARTVIDRETGVLSTWPGVPPEEIAAIYRERRPTPPGTVDPAVSLLRLTRRRPTPTTVVHLTVGDRLFRAQGAKGDQHINHHPLVIDRLEMLGAEAHVRGVDRHAELIALSDALHDASRARGREIALDEARAWLTGATFAAFLVRDQADPVAGQESRPCETCTSVLVDLAVLPWSDLAFASEWRHGSDRIPVTGRFPYEVARTLAGGGWIGPSSGDDAVERAVEASGGRLRPFEAARAAIADFPGVRCARRGPGLRRAIRLLRLDPVPGAYSAAALLEFAQVIGVPLFPVGIEGGDAVVALDELGRVFVLDQAGEWFVGSTLDEALTGLLTGDGPARRVRDDGSW</sequence>
<dbReference type="RefSeq" id="WP_202998198.1">
    <property type="nucleotide sequence ID" value="NZ_JAENHO010000019.1"/>
</dbReference>
<dbReference type="InterPro" id="IPR025968">
    <property type="entry name" value="YwqJ_deaminase"/>
</dbReference>
<proteinExistence type="predicted"/>
<name>A0ABS1W3Y3_9ACTN</name>
<dbReference type="Pfam" id="PF14433">
    <property type="entry name" value="SUKH-3"/>
    <property type="match status" value="1"/>
</dbReference>
<evidence type="ECO:0000313" key="1">
    <source>
        <dbReference type="EMBL" id="MBL7261433.1"/>
    </source>
</evidence>
<dbReference type="Proteomes" id="UP000598996">
    <property type="component" value="Unassembled WGS sequence"/>
</dbReference>
<accession>A0ABS1W3Y3</accession>
<comment type="caution">
    <text evidence="1">The sequence shown here is derived from an EMBL/GenBank/DDBJ whole genome shotgun (WGS) entry which is preliminary data.</text>
</comment>
<dbReference type="InterPro" id="IPR025850">
    <property type="entry name" value="SUKH-3"/>
</dbReference>